<evidence type="ECO:0000259" key="4">
    <source>
        <dbReference type="Pfam" id="PF00326"/>
    </source>
</evidence>
<dbReference type="GO" id="GO:0006508">
    <property type="term" value="P:proteolysis"/>
    <property type="evidence" value="ECO:0007669"/>
    <property type="project" value="InterPro"/>
</dbReference>
<evidence type="ECO:0000313" key="6">
    <source>
        <dbReference type="Proteomes" id="UP000436006"/>
    </source>
</evidence>
<dbReference type="InterPro" id="IPR029058">
    <property type="entry name" value="AB_hydrolase_fold"/>
</dbReference>
<accession>A0A7K1SIX0</accession>
<dbReference type="SUPFAM" id="SSF53474">
    <property type="entry name" value="alpha/beta-Hydrolases"/>
    <property type="match status" value="1"/>
</dbReference>
<keyword evidence="3" id="KW-0732">Signal</keyword>
<dbReference type="Proteomes" id="UP000436006">
    <property type="component" value="Unassembled WGS sequence"/>
</dbReference>
<dbReference type="PANTHER" id="PTHR22946">
    <property type="entry name" value="DIENELACTONE HYDROLASE DOMAIN-CONTAINING PROTEIN-RELATED"/>
    <property type="match status" value="1"/>
</dbReference>
<evidence type="ECO:0000256" key="2">
    <source>
        <dbReference type="SAM" id="MobiDB-lite"/>
    </source>
</evidence>
<dbReference type="PANTHER" id="PTHR22946:SF9">
    <property type="entry name" value="POLYKETIDE TRANSFERASE AF380"/>
    <property type="match status" value="1"/>
</dbReference>
<evidence type="ECO:0000256" key="1">
    <source>
        <dbReference type="ARBA" id="ARBA00022801"/>
    </source>
</evidence>
<name>A0A7K1SIX0_9BACT</name>
<keyword evidence="1" id="KW-0378">Hydrolase</keyword>
<keyword evidence="6" id="KW-1185">Reference proteome</keyword>
<dbReference type="InterPro" id="IPR050261">
    <property type="entry name" value="FrsA_esterase"/>
</dbReference>
<gene>
    <name evidence="5" type="ORF">GO755_27270</name>
</gene>
<dbReference type="Gene3D" id="3.40.50.1820">
    <property type="entry name" value="alpha/beta hydrolase"/>
    <property type="match status" value="1"/>
</dbReference>
<organism evidence="5 6">
    <name type="scientific">Spirosoma arboris</name>
    <dbReference type="NCBI Taxonomy" id="2682092"/>
    <lineage>
        <taxon>Bacteria</taxon>
        <taxon>Pseudomonadati</taxon>
        <taxon>Bacteroidota</taxon>
        <taxon>Cytophagia</taxon>
        <taxon>Cytophagales</taxon>
        <taxon>Cytophagaceae</taxon>
        <taxon>Spirosoma</taxon>
    </lineage>
</organism>
<dbReference type="GO" id="GO:0008236">
    <property type="term" value="F:serine-type peptidase activity"/>
    <property type="evidence" value="ECO:0007669"/>
    <property type="project" value="InterPro"/>
</dbReference>
<proteinExistence type="predicted"/>
<comment type="caution">
    <text evidence="5">The sequence shown here is derived from an EMBL/GenBank/DDBJ whole genome shotgun (WGS) entry which is preliminary data.</text>
</comment>
<dbReference type="RefSeq" id="WP_157588477.1">
    <property type="nucleotide sequence ID" value="NZ_WPIN01000012.1"/>
</dbReference>
<dbReference type="Pfam" id="PF00326">
    <property type="entry name" value="Peptidase_S9"/>
    <property type="match status" value="1"/>
</dbReference>
<evidence type="ECO:0000256" key="3">
    <source>
        <dbReference type="SAM" id="SignalP"/>
    </source>
</evidence>
<feature type="region of interest" description="Disordered" evidence="2">
    <location>
        <begin position="297"/>
        <end position="316"/>
    </location>
</feature>
<evidence type="ECO:0000313" key="5">
    <source>
        <dbReference type="EMBL" id="MVM33769.1"/>
    </source>
</evidence>
<dbReference type="InterPro" id="IPR001375">
    <property type="entry name" value="Peptidase_S9_cat"/>
</dbReference>
<dbReference type="EMBL" id="WPIN01000012">
    <property type="protein sequence ID" value="MVM33769.1"/>
    <property type="molecule type" value="Genomic_DNA"/>
</dbReference>
<feature type="chain" id="PRO_5029514581" evidence="3">
    <location>
        <begin position="24"/>
        <end position="316"/>
    </location>
</feature>
<sequence length="316" mass="34206">MRQNTFLASFFLVALNLSISALGQVTSPSLFSYDRQTPLPINESITNRQKDLTIRQISFPSPKGGVVTGILVVPSGKGPFAGVVLAHGLPSSAKAYIPRAAYIARHGAVVVALDAPFARRSGEALTFTPQDSSEQVQIIVDLQRAVDLLIARSDVDANRIGFVGRSYGGTMGVLLSGIESRVKSYILSVADGGLVTHFTDPGSQGETFRSLSKEQQERWRAAMLPLEPIHYLKQLGATKFLFQNGRQDSAIPIANATQLHRAAPDPKTIKWYDTGHDLNVQAYLDQLNWLHETIGTTAAGPTDHDAPVVTPALDHK</sequence>
<dbReference type="AlphaFoldDB" id="A0A7K1SIX0"/>
<feature type="signal peptide" evidence="3">
    <location>
        <begin position="1"/>
        <end position="23"/>
    </location>
</feature>
<feature type="domain" description="Peptidase S9 prolyl oligopeptidase catalytic" evidence="4">
    <location>
        <begin position="99"/>
        <end position="263"/>
    </location>
</feature>
<dbReference type="GO" id="GO:0052689">
    <property type="term" value="F:carboxylic ester hydrolase activity"/>
    <property type="evidence" value="ECO:0007669"/>
    <property type="project" value="UniProtKB-ARBA"/>
</dbReference>
<reference evidence="5 6" key="1">
    <citation type="submission" date="2019-12" db="EMBL/GenBank/DDBJ databases">
        <title>Spirosoma sp. HMF4905 genome sequencing and assembly.</title>
        <authorList>
            <person name="Kang H."/>
            <person name="Cha I."/>
            <person name="Kim H."/>
            <person name="Joh K."/>
        </authorList>
    </citation>
    <scope>NUCLEOTIDE SEQUENCE [LARGE SCALE GENOMIC DNA]</scope>
    <source>
        <strain evidence="5 6">HMF4905</strain>
    </source>
</reference>
<protein>
    <submittedName>
        <fullName evidence="5">Prolyl oligopeptidase family serine peptidase</fullName>
    </submittedName>
</protein>